<keyword evidence="5" id="KW-1185">Reference proteome</keyword>
<dbReference type="PANTHER" id="PTHR10357:SF210">
    <property type="entry name" value="MALTODEXTRIN GLUCOSIDASE"/>
    <property type="match status" value="1"/>
</dbReference>
<dbReference type="Gene3D" id="3.90.400.10">
    <property type="entry name" value="Oligo-1,6-glucosidase, Domain 2"/>
    <property type="match status" value="1"/>
</dbReference>
<dbReference type="Proteomes" id="UP000289841">
    <property type="component" value="Chromosome"/>
</dbReference>
<keyword evidence="1 4" id="KW-0378">Hydrolase</keyword>
<evidence type="ECO:0000256" key="2">
    <source>
        <dbReference type="ARBA" id="ARBA00023295"/>
    </source>
</evidence>
<dbReference type="RefSeq" id="WP_035375649.1">
    <property type="nucleotide sequence ID" value="NZ_LR215048.1"/>
</dbReference>
<dbReference type="EC" id="3.2.1.54" evidence="4"/>
<sequence>MNKYKVRENDWRNGMIVYQVIVDRFAPSNKDKKDLYNKPRVFHSWNEEPKRGVFLEKEKYWSHELDFWGGDLESLMNKMDYLNELGIDCLYLNPIQESMSNHKYDATNYMEISKEYGTKKDLKRLIDLLHENNKKIVLDGVFNHVGVNSLYYTEAIKGNNKYKDWFYFDDKYPNKVRLWADATSLPELNLENEKVREYIYKNDDSVVRSFLKLGIDGWRLDVAFDIGYKYLKELTDYAHKEKEKSLVVGEIWNYPQKWLKSIDGIINFTTREIIIKGVKNEIKPFIVNQMLDKMIEDTGIEEVLKSWNVLDNHDTARLKHILPKVEDQKLAQVLQFTLPGAVNLYYGTELGMDGGDDPLNRAPMKWELVNSENKDLIWNKKLIEIRKNNRALKIGDYLSLISEKFITFIRHTDDVNDTVLVVINPNDEEINENILVRDSDIMNYSNFEILLGEAKHYNISGGMLNITLKAKGFIILKPYTKARLSYTPYKRI</sequence>
<dbReference type="SUPFAM" id="SSF51445">
    <property type="entry name" value="(Trans)glycosidases"/>
    <property type="match status" value="1"/>
</dbReference>
<dbReference type="Gene3D" id="2.60.40.1180">
    <property type="entry name" value="Golgi alpha-mannosidase II"/>
    <property type="match status" value="1"/>
</dbReference>
<dbReference type="SUPFAM" id="SSF51011">
    <property type="entry name" value="Glycosyl hydrolase domain"/>
    <property type="match status" value="1"/>
</dbReference>
<accession>A0A449BBJ5</accession>
<feature type="domain" description="Glycosyl hydrolase family 13 catalytic" evidence="3">
    <location>
        <begin position="19"/>
        <end position="386"/>
    </location>
</feature>
<dbReference type="SMART" id="SM00642">
    <property type="entry name" value="Aamy"/>
    <property type="match status" value="1"/>
</dbReference>
<proteinExistence type="predicted"/>
<dbReference type="OrthoDB" id="9805159at2"/>
<dbReference type="Pfam" id="PF00128">
    <property type="entry name" value="Alpha-amylase"/>
    <property type="match status" value="1"/>
</dbReference>
<organism evidence="4 5">
    <name type="scientific">Haploplasma axanthum</name>
    <name type="common">Acholeplasma axanthum</name>
    <dbReference type="NCBI Taxonomy" id="29552"/>
    <lineage>
        <taxon>Bacteria</taxon>
        <taxon>Bacillati</taxon>
        <taxon>Mycoplasmatota</taxon>
        <taxon>Mollicutes</taxon>
        <taxon>Acholeplasmatales</taxon>
        <taxon>Acholeplasmataceae</taxon>
        <taxon>Haploplasma</taxon>
    </lineage>
</organism>
<gene>
    <name evidence="4" type="primary">aglB</name>
    <name evidence="4" type="ORF">NCTC10138_00168</name>
</gene>
<evidence type="ECO:0000259" key="3">
    <source>
        <dbReference type="SMART" id="SM00642"/>
    </source>
</evidence>
<evidence type="ECO:0000313" key="5">
    <source>
        <dbReference type="Proteomes" id="UP000289841"/>
    </source>
</evidence>
<keyword evidence="2 4" id="KW-0326">Glycosidase</keyword>
<protein>
    <submittedName>
        <fullName evidence="4">Cyclomaltodextrinase</fullName>
        <ecNumber evidence="4">3.2.1.54</ecNumber>
    </submittedName>
</protein>
<evidence type="ECO:0000256" key="1">
    <source>
        <dbReference type="ARBA" id="ARBA00022801"/>
    </source>
</evidence>
<dbReference type="KEGG" id="aaxa:NCTC10138_00168"/>
<dbReference type="GO" id="GO:0047798">
    <property type="term" value="F:cyclomaltodextrinase activity"/>
    <property type="evidence" value="ECO:0007669"/>
    <property type="project" value="UniProtKB-EC"/>
</dbReference>
<evidence type="ECO:0000313" key="4">
    <source>
        <dbReference type="EMBL" id="VEU79815.1"/>
    </source>
</evidence>
<dbReference type="Gene3D" id="3.20.20.80">
    <property type="entry name" value="Glycosidases"/>
    <property type="match status" value="1"/>
</dbReference>
<dbReference type="AlphaFoldDB" id="A0A449BBJ5"/>
<dbReference type="InterPro" id="IPR006047">
    <property type="entry name" value="GH13_cat_dom"/>
</dbReference>
<dbReference type="STRING" id="1278311.GCA_000428705_00679"/>
<dbReference type="PANTHER" id="PTHR10357">
    <property type="entry name" value="ALPHA-AMYLASE FAMILY MEMBER"/>
    <property type="match status" value="1"/>
</dbReference>
<reference evidence="4 5" key="1">
    <citation type="submission" date="2019-01" db="EMBL/GenBank/DDBJ databases">
        <authorList>
            <consortium name="Pathogen Informatics"/>
        </authorList>
    </citation>
    <scope>NUCLEOTIDE SEQUENCE [LARGE SCALE GENOMIC DNA]</scope>
    <source>
        <strain evidence="4 5">NCTC10138</strain>
    </source>
</reference>
<name>A0A449BBJ5_HAPAX</name>
<dbReference type="InterPro" id="IPR013780">
    <property type="entry name" value="Glyco_hydro_b"/>
</dbReference>
<dbReference type="InterPro" id="IPR045857">
    <property type="entry name" value="O16G_dom_2"/>
</dbReference>
<dbReference type="InterPro" id="IPR017853">
    <property type="entry name" value="GH"/>
</dbReference>
<dbReference type="GO" id="GO:0005975">
    <property type="term" value="P:carbohydrate metabolic process"/>
    <property type="evidence" value="ECO:0007669"/>
    <property type="project" value="InterPro"/>
</dbReference>
<dbReference type="EMBL" id="LR215048">
    <property type="protein sequence ID" value="VEU79815.1"/>
    <property type="molecule type" value="Genomic_DNA"/>
</dbReference>